<reference evidence="3 4" key="1">
    <citation type="submission" date="2012-02" db="EMBL/GenBank/DDBJ databases">
        <title>Shotgun genome sequence of Phaeospirillum photometricum DSM 122.</title>
        <authorList>
            <person name="Duquesne K."/>
            <person name="Sturgis J."/>
        </authorList>
    </citation>
    <scope>NUCLEOTIDE SEQUENCE [LARGE SCALE GENOMIC DNA]</scope>
    <source>
        <strain evidence="4">DSM122</strain>
    </source>
</reference>
<gene>
    <name evidence="3" type="ORF">RSPPHO_02138</name>
</gene>
<dbReference type="InterPro" id="IPR038726">
    <property type="entry name" value="PDDEXK_AddAB-type"/>
</dbReference>
<dbReference type="InterPro" id="IPR014153">
    <property type="entry name" value="Ds_break_AddB"/>
</dbReference>
<dbReference type="EMBL" id="HE663493">
    <property type="protein sequence ID" value="CCG08764.1"/>
    <property type="molecule type" value="Genomic_DNA"/>
</dbReference>
<dbReference type="AlphaFoldDB" id="H6SL99"/>
<organism evidence="3 4">
    <name type="scientific">Pararhodospirillum photometricum DSM 122</name>
    <dbReference type="NCBI Taxonomy" id="1150469"/>
    <lineage>
        <taxon>Bacteria</taxon>
        <taxon>Pseudomonadati</taxon>
        <taxon>Pseudomonadota</taxon>
        <taxon>Alphaproteobacteria</taxon>
        <taxon>Rhodospirillales</taxon>
        <taxon>Rhodospirillaceae</taxon>
        <taxon>Pararhodospirillum</taxon>
    </lineage>
</organism>
<evidence type="ECO:0000313" key="4">
    <source>
        <dbReference type="Proteomes" id="UP000033220"/>
    </source>
</evidence>
<dbReference type="NCBIfam" id="TIGR02786">
    <property type="entry name" value="addB_alphas"/>
    <property type="match status" value="1"/>
</dbReference>
<dbReference type="eggNOG" id="COG2887">
    <property type="taxonomic scope" value="Bacteria"/>
</dbReference>
<dbReference type="KEGG" id="rpm:RSPPHO_02138"/>
<feature type="domain" description="PD-(D/E)XK endonuclease-like" evidence="2">
    <location>
        <begin position="398"/>
        <end position="633"/>
    </location>
</feature>
<dbReference type="Pfam" id="PF12705">
    <property type="entry name" value="PDDEXK_1"/>
    <property type="match status" value="1"/>
</dbReference>
<dbReference type="InterPro" id="IPR027417">
    <property type="entry name" value="P-loop_NTPase"/>
</dbReference>
<accession>H6SL99</accession>
<dbReference type="Proteomes" id="UP000033220">
    <property type="component" value="Chromosome DSM 122"/>
</dbReference>
<name>H6SL99_PARPM</name>
<evidence type="ECO:0000256" key="1">
    <source>
        <dbReference type="SAM" id="MobiDB-lite"/>
    </source>
</evidence>
<protein>
    <recommendedName>
        <fullName evidence="2">PD-(D/E)XK endonuclease-like domain-containing protein</fullName>
    </recommendedName>
</protein>
<dbReference type="SUPFAM" id="SSF52540">
    <property type="entry name" value="P-loop containing nucleoside triphosphate hydrolases"/>
    <property type="match status" value="1"/>
</dbReference>
<dbReference type="HOGENOM" id="CLU_412115_0_0_5"/>
<keyword evidence="4" id="KW-1185">Reference proteome</keyword>
<evidence type="ECO:0000259" key="2">
    <source>
        <dbReference type="Pfam" id="PF12705"/>
    </source>
</evidence>
<proteinExistence type="predicted"/>
<dbReference type="STRING" id="1150469.RSPPHO_02138"/>
<evidence type="ECO:0000313" key="3">
    <source>
        <dbReference type="EMBL" id="CCG08764.1"/>
    </source>
</evidence>
<feature type="region of interest" description="Disordered" evidence="1">
    <location>
        <begin position="374"/>
        <end position="395"/>
    </location>
</feature>
<dbReference type="eggNOG" id="COG3893">
    <property type="taxonomic scope" value="Bacteria"/>
</dbReference>
<dbReference type="PATRIC" id="fig|1150469.3.peg.2406"/>
<sequence length="666" mass="72256">MLNAPGQREEAMAIAVMLREALETEGRTAALVTPDRTLARRVAAALDRWEIAVDDSAGRPLSNTPVGAFLRLAAHACAEQLAPVALLALLQHPLAAAGEAPAVFRARVRRLDREVLRGPRPAPGFAGLYALLADQPPRIALSLRRGLERLEQLAHPFLDQLARDESTLAELLDAHLRFAEGLAAARIDGVVMPGPTRLWAGEAGEAAALALADLMDAAPSLGSLAPRHYPALFETLLAQTPVRPRFDRHPRLAIWGPLEARLQRPDLLILAGLNEGTWPAQSDTGPWMSRPMLQALGLPQPERAIGLAAHDLSQALHAPALVLSRAARVEGSPTVPSRWLTRLAAVAQAAGLGGAWAEAEARGAERLAWARHLEQPPGPPARTRQPAPCPQVKDRPRRLSVTRVETWMRDPYALYAEFVLRLRELDPLDADPSRADYGTLIHGVLEDFVRAWPRALPPDPEAELLRLGRARFGALMTRPGVRTFWWPRFQRIAAWVARRERERRPALAETLAEVQASLTLEGPEGPFVLTAKADRLERRRDGSLDIIDYKTGALPTLAEVDAGLSPQLPLEAALAQSGAFAGVGAAPVAGLSFWRLSGDAQGGTARPASKDPQAAAQTALAGLQALIRLFDDPATPYMARPHPDHAPRFNPYQHLARVREWAGGED</sequence>